<proteinExistence type="predicted"/>
<reference evidence="3" key="1">
    <citation type="journal article" date="2016" name="Genome Biol. Evol.">
        <title>Comparative 'omics' of the Fusarium fujikuroi species complex highlights differences in genetic potential and metabolite synthesis.</title>
        <authorList>
            <person name="Niehaus E.-M."/>
            <person name="Muensterkoetter M."/>
            <person name="Proctor R.H."/>
            <person name="Brown D.W."/>
            <person name="Sharon A."/>
            <person name="Idan Y."/>
            <person name="Oren-Young L."/>
            <person name="Sieber C.M."/>
            <person name="Novak O."/>
            <person name="Pencik A."/>
            <person name="Tarkowska D."/>
            <person name="Hromadova K."/>
            <person name="Freeman S."/>
            <person name="Maymon M."/>
            <person name="Elazar M."/>
            <person name="Youssef S.A."/>
            <person name="El-Shabrawy E.S.M."/>
            <person name="Shalaby A.B.A."/>
            <person name="Houterman P."/>
            <person name="Brock N.L."/>
            <person name="Burkhardt I."/>
            <person name="Tsavkelova E.A."/>
            <person name="Dickschat J.S."/>
            <person name="Galuszka P."/>
            <person name="Gueldener U."/>
            <person name="Tudzynski B."/>
        </authorList>
    </citation>
    <scope>NUCLEOTIDE SEQUENCE [LARGE SCALE GENOMIC DNA]</scope>
    <source>
        <strain evidence="3">MRC7560</strain>
    </source>
</reference>
<dbReference type="Proteomes" id="UP000184255">
    <property type="component" value="Unassembled WGS sequence"/>
</dbReference>
<feature type="region of interest" description="Disordered" evidence="1">
    <location>
        <begin position="48"/>
        <end position="69"/>
    </location>
</feature>
<feature type="compositionally biased region" description="Polar residues" evidence="1">
    <location>
        <begin position="48"/>
        <end position="64"/>
    </location>
</feature>
<feature type="region of interest" description="Disordered" evidence="1">
    <location>
        <begin position="1"/>
        <end position="20"/>
    </location>
</feature>
<keyword evidence="3" id="KW-1185">Reference proteome</keyword>
<protein>
    <submittedName>
        <fullName evidence="2">Uncharacterized protein</fullName>
    </submittedName>
</protein>
<dbReference type="RefSeq" id="XP_041685138.1">
    <property type="nucleotide sequence ID" value="XM_041834923.1"/>
</dbReference>
<dbReference type="EMBL" id="FCQH01000009">
    <property type="protein sequence ID" value="CVK98415.1"/>
    <property type="molecule type" value="Genomic_DNA"/>
</dbReference>
<evidence type="ECO:0000256" key="1">
    <source>
        <dbReference type="SAM" id="MobiDB-lite"/>
    </source>
</evidence>
<evidence type="ECO:0000313" key="2">
    <source>
        <dbReference type="EMBL" id="CVK98415.1"/>
    </source>
</evidence>
<dbReference type="AlphaFoldDB" id="A0A1L7TRW4"/>
<gene>
    <name evidence="2" type="ORF">FMAN_12389</name>
</gene>
<name>A0A1L7TRW4_FUSMA</name>
<feature type="compositionally biased region" description="Polar residues" evidence="1">
    <location>
        <begin position="1"/>
        <end position="12"/>
    </location>
</feature>
<sequence>MASQNPQTPTNSTDERKPTKCRGLMLAPYIYDTNSVQEHLLCRAEATNTAPESAKNVSEISGQENYGGFEVQDLDSMMQEPSSMKSRL</sequence>
<accession>A0A1L7TRW4</accession>
<comment type="caution">
    <text evidence="2">The sequence shown here is derived from an EMBL/GenBank/DDBJ whole genome shotgun (WGS) entry which is preliminary data.</text>
</comment>
<organism evidence="2 3">
    <name type="scientific">Fusarium mangiferae</name>
    <name type="common">Mango malformation disease fungus</name>
    <dbReference type="NCBI Taxonomy" id="192010"/>
    <lineage>
        <taxon>Eukaryota</taxon>
        <taxon>Fungi</taxon>
        <taxon>Dikarya</taxon>
        <taxon>Ascomycota</taxon>
        <taxon>Pezizomycotina</taxon>
        <taxon>Sordariomycetes</taxon>
        <taxon>Hypocreomycetidae</taxon>
        <taxon>Hypocreales</taxon>
        <taxon>Nectriaceae</taxon>
        <taxon>Fusarium</taxon>
        <taxon>Fusarium fujikuroi species complex</taxon>
    </lineage>
</organism>
<evidence type="ECO:0000313" key="3">
    <source>
        <dbReference type="Proteomes" id="UP000184255"/>
    </source>
</evidence>
<dbReference type="GeneID" id="65091639"/>
<dbReference type="VEuPathDB" id="FungiDB:FMAN_12389"/>